<sequence length="695" mass="73122">MNARALRLALPLAAILGMAPSTLPAAEAVHVPTPVVRTLANGLTVAVFPDDRLPMVQIQLLVAAGSVHEPPGAAGVANLTFQMLSQGTASRSPAVYVAAVEALGGSVGGATSREFTTVNGSFIATDFEAGLELLADAVVHPVLSEDRLALVKDQAAAVLTRARQDAGTLADDHLWATVFAGHPFGRSPQGALRGLPALGVAQVRAFHRERYRPDRTLLAIAGDVTPERAFRAAEDLLGPWGGRTAETAPAAPPTGTGWRVRIVDAPGLDRAELRLGVPGPARAAKDYDAMVVASDLLEQVDPGAGIHAGVFGLKDGGLFSIAAAAPVDSVGAEVARIRLALGGWTAGPAPERGLAAVRHRLLGGYPLQFETLDGVIAKWMAVAFNGLPDDAIATEPEHIAGLTAADVRAAAARWVPDGMVLVVLGPAERLKPQLASLGPVEVVTRGDVADVVEEPSTAMAPPAPEALSKGRAIAALAIAAHGGLARLRGIKDSNIDGDIRMTVGHEELKGQASQLRKDPMRFLFTMVFPGIRTVQGLEGDSAWSTSGLGGTEEAGDSVAVAGLQSGFRSDLLHLLLAAADSTSRVAWRGQERVDDRDADVIEVVASDGDRRVLCFDAVSHQMLAMEQNDAGHSARRLYRDLREVNGVLWPFSEERLLDGQRTMTFTLRHVAFNTGVKNEVFRRPKHPAPPKARPR</sequence>
<dbReference type="Pfam" id="PF00675">
    <property type="entry name" value="Peptidase_M16"/>
    <property type="match status" value="1"/>
</dbReference>
<name>A0A538U5C4_UNCEI</name>
<dbReference type="Gene3D" id="3.30.830.10">
    <property type="entry name" value="Metalloenzyme, LuxS/M16 peptidase-like"/>
    <property type="match status" value="2"/>
</dbReference>
<accession>A0A538U5C4</accession>
<evidence type="ECO:0000259" key="2">
    <source>
        <dbReference type="Pfam" id="PF00675"/>
    </source>
</evidence>
<dbReference type="InterPro" id="IPR050361">
    <property type="entry name" value="MPP/UQCRC_Complex"/>
</dbReference>
<evidence type="ECO:0000313" key="5">
    <source>
        <dbReference type="Proteomes" id="UP000319771"/>
    </source>
</evidence>
<dbReference type="Gene3D" id="2.50.20.10">
    <property type="entry name" value="Lipoprotein localisation LolA/LolB/LppX"/>
    <property type="match status" value="1"/>
</dbReference>
<feature type="signal peptide" evidence="1">
    <location>
        <begin position="1"/>
        <end position="25"/>
    </location>
</feature>
<evidence type="ECO:0000256" key="1">
    <source>
        <dbReference type="SAM" id="SignalP"/>
    </source>
</evidence>
<organism evidence="4 5">
    <name type="scientific">Eiseniibacteriota bacterium</name>
    <dbReference type="NCBI Taxonomy" id="2212470"/>
    <lineage>
        <taxon>Bacteria</taxon>
        <taxon>Candidatus Eiseniibacteriota</taxon>
    </lineage>
</organism>
<feature type="domain" description="Peptidase M16 C-terminal" evidence="3">
    <location>
        <begin position="200"/>
        <end position="300"/>
    </location>
</feature>
<dbReference type="PANTHER" id="PTHR11851:SF224">
    <property type="entry name" value="PROCESSING PROTEASE"/>
    <property type="match status" value="1"/>
</dbReference>
<dbReference type="SUPFAM" id="SSF63411">
    <property type="entry name" value="LuxS/MPP-like metallohydrolase"/>
    <property type="match status" value="2"/>
</dbReference>
<dbReference type="InterPro" id="IPR011249">
    <property type="entry name" value="Metalloenz_LuxS/M16"/>
</dbReference>
<dbReference type="GO" id="GO:0046872">
    <property type="term" value="F:metal ion binding"/>
    <property type="evidence" value="ECO:0007669"/>
    <property type="project" value="InterPro"/>
</dbReference>
<protein>
    <submittedName>
        <fullName evidence="4">Insulinase family protein</fullName>
    </submittedName>
</protein>
<reference evidence="4 5" key="1">
    <citation type="journal article" date="2019" name="Nat. Microbiol.">
        <title>Mediterranean grassland soil C-N compound turnover is dependent on rainfall and depth, and is mediated by genomically divergent microorganisms.</title>
        <authorList>
            <person name="Diamond S."/>
            <person name="Andeer P.F."/>
            <person name="Li Z."/>
            <person name="Crits-Christoph A."/>
            <person name="Burstein D."/>
            <person name="Anantharaman K."/>
            <person name="Lane K.R."/>
            <person name="Thomas B.C."/>
            <person name="Pan C."/>
            <person name="Northen T.R."/>
            <person name="Banfield J.F."/>
        </authorList>
    </citation>
    <scope>NUCLEOTIDE SEQUENCE [LARGE SCALE GENOMIC DNA]</scope>
    <source>
        <strain evidence="4">WS_11</strain>
    </source>
</reference>
<dbReference type="InterPro" id="IPR011765">
    <property type="entry name" value="Pept_M16_N"/>
</dbReference>
<dbReference type="InterPro" id="IPR007863">
    <property type="entry name" value="Peptidase_M16_C"/>
</dbReference>
<gene>
    <name evidence="4" type="ORF">E6K81_11015</name>
</gene>
<proteinExistence type="predicted"/>
<dbReference type="AlphaFoldDB" id="A0A538U5C4"/>
<comment type="caution">
    <text evidence="4">The sequence shown here is derived from an EMBL/GenBank/DDBJ whole genome shotgun (WGS) entry which is preliminary data.</text>
</comment>
<evidence type="ECO:0000313" key="4">
    <source>
        <dbReference type="EMBL" id="TMQ71088.1"/>
    </source>
</evidence>
<keyword evidence="1" id="KW-0732">Signal</keyword>
<dbReference type="Pfam" id="PF05193">
    <property type="entry name" value="Peptidase_M16_C"/>
    <property type="match status" value="1"/>
</dbReference>
<feature type="chain" id="PRO_5021918614" evidence="1">
    <location>
        <begin position="26"/>
        <end position="695"/>
    </location>
</feature>
<dbReference type="EMBL" id="VBPB01000186">
    <property type="protein sequence ID" value="TMQ71088.1"/>
    <property type="molecule type" value="Genomic_DNA"/>
</dbReference>
<dbReference type="PANTHER" id="PTHR11851">
    <property type="entry name" value="METALLOPROTEASE"/>
    <property type="match status" value="1"/>
</dbReference>
<feature type="domain" description="Peptidase M16 N-terminal" evidence="2">
    <location>
        <begin position="54"/>
        <end position="187"/>
    </location>
</feature>
<evidence type="ECO:0000259" key="3">
    <source>
        <dbReference type="Pfam" id="PF05193"/>
    </source>
</evidence>
<dbReference type="Proteomes" id="UP000319771">
    <property type="component" value="Unassembled WGS sequence"/>
</dbReference>